<accession>A0ABR1CD94</accession>
<proteinExistence type="predicted"/>
<evidence type="ECO:0000313" key="2">
    <source>
        <dbReference type="Proteomes" id="UP001303046"/>
    </source>
</evidence>
<evidence type="ECO:0008006" key="3">
    <source>
        <dbReference type="Google" id="ProtNLM"/>
    </source>
</evidence>
<sequence>MYKVLERIILDRLIKHHDETARDDQANQMFIVRKVIEIWQRYSKPMHLAILYFEAAFDSPHRARRLKALHADGIPGMLVSLFDNMNQRTRAIVRLLVGCTTLFEVVTGVRQGAVTGPFRLNFIIGDIIARTVEPNSSDDVILAPLGRLLTDLEWPTMLLYSRKKHETPARCQPCIEAGCSLWTTSTPLPKRSIFRKRKFWTEVVKEDLRPLGVDRYFRRDVRFRRIWNNEEWIESVQALAEDRGGWVELCSRKAHIGGDAGNRIRR</sequence>
<gene>
    <name evidence="1" type="primary">Necator_chrII.g6373</name>
    <name evidence="1" type="ORF">RB195_018580</name>
</gene>
<protein>
    <recommendedName>
        <fullName evidence="3">Reverse transcriptase domain-containing protein</fullName>
    </recommendedName>
</protein>
<dbReference type="Proteomes" id="UP001303046">
    <property type="component" value="Unassembled WGS sequence"/>
</dbReference>
<keyword evidence="2" id="KW-1185">Reference proteome</keyword>
<evidence type="ECO:0000313" key="1">
    <source>
        <dbReference type="EMBL" id="KAK6735453.1"/>
    </source>
</evidence>
<dbReference type="EMBL" id="JAVFWL010000002">
    <property type="protein sequence ID" value="KAK6735453.1"/>
    <property type="molecule type" value="Genomic_DNA"/>
</dbReference>
<reference evidence="1 2" key="1">
    <citation type="submission" date="2023-08" db="EMBL/GenBank/DDBJ databases">
        <title>A Necator americanus chromosomal reference genome.</title>
        <authorList>
            <person name="Ilik V."/>
            <person name="Petrzelkova K.J."/>
            <person name="Pardy F."/>
            <person name="Fuh T."/>
            <person name="Niatou-Singa F.S."/>
            <person name="Gouil Q."/>
            <person name="Baker L."/>
            <person name="Ritchie M.E."/>
            <person name="Jex A.R."/>
            <person name="Gazzola D."/>
            <person name="Li H."/>
            <person name="Toshio Fujiwara R."/>
            <person name="Zhan B."/>
            <person name="Aroian R.V."/>
            <person name="Pafco B."/>
            <person name="Schwarz E.M."/>
        </authorList>
    </citation>
    <scope>NUCLEOTIDE SEQUENCE [LARGE SCALE GENOMIC DNA]</scope>
    <source>
        <strain evidence="1 2">Aroian</strain>
        <tissue evidence="1">Whole animal</tissue>
    </source>
</reference>
<organism evidence="1 2">
    <name type="scientific">Necator americanus</name>
    <name type="common">Human hookworm</name>
    <dbReference type="NCBI Taxonomy" id="51031"/>
    <lineage>
        <taxon>Eukaryota</taxon>
        <taxon>Metazoa</taxon>
        <taxon>Ecdysozoa</taxon>
        <taxon>Nematoda</taxon>
        <taxon>Chromadorea</taxon>
        <taxon>Rhabditida</taxon>
        <taxon>Rhabditina</taxon>
        <taxon>Rhabditomorpha</taxon>
        <taxon>Strongyloidea</taxon>
        <taxon>Ancylostomatidae</taxon>
        <taxon>Bunostominae</taxon>
        <taxon>Necator</taxon>
    </lineage>
</organism>
<name>A0ABR1CD94_NECAM</name>
<dbReference type="PANTHER" id="PTHR19446">
    <property type="entry name" value="REVERSE TRANSCRIPTASES"/>
    <property type="match status" value="1"/>
</dbReference>
<comment type="caution">
    <text evidence="1">The sequence shown here is derived from an EMBL/GenBank/DDBJ whole genome shotgun (WGS) entry which is preliminary data.</text>
</comment>